<evidence type="ECO:0000256" key="4">
    <source>
        <dbReference type="ARBA" id="ARBA00022618"/>
    </source>
</evidence>
<evidence type="ECO:0000256" key="7">
    <source>
        <dbReference type="ARBA" id="ARBA00023306"/>
    </source>
</evidence>
<evidence type="ECO:0000256" key="8">
    <source>
        <dbReference type="ARBA" id="ARBA00023328"/>
    </source>
</evidence>
<evidence type="ECO:0000256" key="1">
    <source>
        <dbReference type="ARBA" id="ARBA00004584"/>
    </source>
</evidence>
<dbReference type="InterPro" id="IPR038889">
    <property type="entry name" value="Shugoshin1/2"/>
</dbReference>
<dbReference type="Gene3D" id="1.20.5.730">
    <property type="entry name" value="Single helix bin"/>
    <property type="match status" value="1"/>
</dbReference>
<accession>A0A8C2HIE7</accession>
<feature type="coiled-coil region" evidence="9">
    <location>
        <begin position="43"/>
        <end position="70"/>
    </location>
</feature>
<dbReference type="GO" id="GO:0051301">
    <property type="term" value="P:cell division"/>
    <property type="evidence" value="ECO:0007669"/>
    <property type="project" value="UniProtKB-KW"/>
</dbReference>
<name>A0A8C2HIE7_CYPCA</name>
<evidence type="ECO:0000256" key="6">
    <source>
        <dbReference type="ARBA" id="ARBA00023054"/>
    </source>
</evidence>
<reference evidence="10" key="1">
    <citation type="submission" date="2025-08" db="UniProtKB">
        <authorList>
            <consortium name="Ensembl"/>
        </authorList>
    </citation>
    <scope>IDENTIFICATION</scope>
</reference>
<keyword evidence="6 9" id="KW-0175">Coiled coil</keyword>
<evidence type="ECO:0000256" key="5">
    <source>
        <dbReference type="ARBA" id="ARBA00022829"/>
    </source>
</evidence>
<dbReference type="PANTHER" id="PTHR21577">
    <property type="entry name" value="SHUGOSHIN"/>
    <property type="match status" value="1"/>
</dbReference>
<keyword evidence="3" id="KW-0158">Chromosome</keyword>
<evidence type="ECO:0000256" key="2">
    <source>
        <dbReference type="ARBA" id="ARBA00010845"/>
    </source>
</evidence>
<evidence type="ECO:0000256" key="9">
    <source>
        <dbReference type="SAM" id="Coils"/>
    </source>
</evidence>
<protein>
    <submittedName>
        <fullName evidence="10">Uncharacterized protein</fullName>
    </submittedName>
</protein>
<organism evidence="10 11">
    <name type="scientific">Cyprinus carpio</name>
    <name type="common">Common carp</name>
    <dbReference type="NCBI Taxonomy" id="7962"/>
    <lineage>
        <taxon>Eukaryota</taxon>
        <taxon>Metazoa</taxon>
        <taxon>Chordata</taxon>
        <taxon>Craniata</taxon>
        <taxon>Vertebrata</taxon>
        <taxon>Euteleostomi</taxon>
        <taxon>Actinopterygii</taxon>
        <taxon>Neopterygii</taxon>
        <taxon>Teleostei</taxon>
        <taxon>Ostariophysi</taxon>
        <taxon>Cypriniformes</taxon>
        <taxon>Cyprinidae</taxon>
        <taxon>Cyprininae</taxon>
        <taxon>Cyprinus</taxon>
    </lineage>
</organism>
<evidence type="ECO:0000256" key="3">
    <source>
        <dbReference type="ARBA" id="ARBA00022454"/>
    </source>
</evidence>
<comment type="subcellular location">
    <subcellularLocation>
        <location evidence="1">Chromosome</location>
        <location evidence="1">Centromere</location>
    </subcellularLocation>
</comment>
<keyword evidence="8" id="KW-0137">Centromere</keyword>
<proteinExistence type="inferred from homology"/>
<keyword evidence="7" id="KW-0131">Cell cycle</keyword>
<dbReference type="GO" id="GO:0051177">
    <property type="term" value="P:meiotic sister chromatid cohesion"/>
    <property type="evidence" value="ECO:0007669"/>
    <property type="project" value="TreeGrafter"/>
</dbReference>
<evidence type="ECO:0000313" key="11">
    <source>
        <dbReference type="Proteomes" id="UP000694701"/>
    </source>
</evidence>
<dbReference type="GO" id="GO:0007059">
    <property type="term" value="P:chromosome segregation"/>
    <property type="evidence" value="ECO:0007669"/>
    <property type="project" value="UniProtKB-KW"/>
</dbReference>
<dbReference type="PANTHER" id="PTHR21577:SF3">
    <property type="entry name" value="SHUGOSHIN 1-RELATED"/>
    <property type="match status" value="1"/>
</dbReference>
<evidence type="ECO:0000313" key="10">
    <source>
        <dbReference type="Ensembl" id="ENSCCRP00020045396.1"/>
    </source>
</evidence>
<dbReference type="AlphaFoldDB" id="A0A8C2HIE7"/>
<dbReference type="GO" id="GO:0000776">
    <property type="term" value="C:kinetochore"/>
    <property type="evidence" value="ECO:0007669"/>
    <property type="project" value="TreeGrafter"/>
</dbReference>
<dbReference type="Proteomes" id="UP000694701">
    <property type="component" value="Unplaced"/>
</dbReference>
<keyword evidence="4" id="KW-0132">Cell division</keyword>
<comment type="similarity">
    <text evidence="2">Belongs to the shugoshin family.</text>
</comment>
<sequence>MASKEKKENIRKGKQTANVYAAKIKTKIHNTSSFFKLSLKCNNKALALALVAQKQKSRELEAEVVRLRKEAQTAHFDLAQQRHKNKQLVRLYHRYLGLVVNPQVLFIWESYLCYLGSTDWRS</sequence>
<keyword evidence="5" id="KW-0159">Chromosome partition</keyword>
<dbReference type="Ensembl" id="ENSCCRT00020049507.1">
    <property type="protein sequence ID" value="ENSCCRP00020045396.1"/>
    <property type="gene ID" value="ENSCCRG00020020192.1"/>
</dbReference>